<accession>A0A1B1P7B6</accession>
<evidence type="ECO:0000256" key="1">
    <source>
        <dbReference type="SAM" id="MobiDB-lite"/>
    </source>
</evidence>
<dbReference type="EMBL" id="KX190833">
    <property type="protein sequence ID" value="ANT40001.1"/>
    <property type="molecule type" value="Genomic_DNA"/>
</dbReference>
<name>A0A1B1P7B6_9CAUD</name>
<reference evidence="2 3" key="1">
    <citation type="submission" date="2016-05" db="EMBL/GenBank/DDBJ databases">
        <title>Undiscovered low abundance phages are ubiquitous in bacterial genomes.</title>
        <authorList>
            <person name="Dong Z."/>
            <person name="Liu H."/>
            <person name="Zheng J."/>
            <person name="Peng D."/>
        </authorList>
    </citation>
    <scope>NUCLEOTIDE SEQUENCE [LARGE SCALE GENOMIC DNA]</scope>
</reference>
<evidence type="ECO:0000313" key="3">
    <source>
        <dbReference type="Proteomes" id="UP000221937"/>
    </source>
</evidence>
<feature type="region of interest" description="Disordered" evidence="1">
    <location>
        <begin position="95"/>
        <end position="117"/>
    </location>
</feature>
<sequence>MNRLITVVTKGIGSIRKAIVNYMSKPNEVQVAASAVTVGGTDEEKKIPGRISWFTDHQIEESDKGPINIQTQAHIDGVKLFRSFLTSARKQSINRQLSYNKKKTQRRNWSKWKRRNR</sequence>
<keyword evidence="3" id="KW-1185">Reference proteome</keyword>
<proteinExistence type="predicted"/>
<dbReference type="Proteomes" id="UP000221937">
    <property type="component" value="Segment"/>
</dbReference>
<evidence type="ECO:0000313" key="2">
    <source>
        <dbReference type="EMBL" id="ANT40001.1"/>
    </source>
</evidence>
<protein>
    <submittedName>
        <fullName evidence="2">Uncharacterized protein</fullName>
    </submittedName>
</protein>
<feature type="compositionally biased region" description="Basic residues" evidence="1">
    <location>
        <begin position="100"/>
        <end position="117"/>
    </location>
</feature>
<gene>
    <name evidence="2" type="ORF">BMBtpLA2_41</name>
</gene>
<organism evidence="2 3">
    <name type="scientific">Bacillus phage vB_BtS_BMBtp14</name>
    <dbReference type="NCBI Taxonomy" id="1868826"/>
    <lineage>
        <taxon>Viruses</taxon>
        <taxon>Duplodnaviria</taxon>
        <taxon>Heunggongvirae</taxon>
        <taxon>Uroviricota</taxon>
        <taxon>Caudoviricetes</taxon>
        <taxon>Skryabinvirinae</taxon>
        <taxon>Bembunaquatrovirus</taxon>
        <taxon>Bembunaquatrovirus BMBtp14</taxon>
    </lineage>
</organism>